<organism evidence="4 5">
    <name type="scientific">Taxus chinensis</name>
    <name type="common">Chinese yew</name>
    <name type="synonym">Taxus wallichiana var. chinensis</name>
    <dbReference type="NCBI Taxonomy" id="29808"/>
    <lineage>
        <taxon>Eukaryota</taxon>
        <taxon>Viridiplantae</taxon>
        <taxon>Streptophyta</taxon>
        <taxon>Embryophyta</taxon>
        <taxon>Tracheophyta</taxon>
        <taxon>Spermatophyta</taxon>
        <taxon>Pinopsida</taxon>
        <taxon>Pinidae</taxon>
        <taxon>Conifers II</taxon>
        <taxon>Cupressales</taxon>
        <taxon>Taxaceae</taxon>
        <taxon>Taxus</taxon>
    </lineage>
</organism>
<evidence type="ECO:0000313" key="4">
    <source>
        <dbReference type="EMBL" id="KAH9332142.1"/>
    </source>
</evidence>
<proteinExistence type="predicted"/>
<keyword evidence="5" id="KW-1185">Reference proteome</keyword>
<protein>
    <recommendedName>
        <fullName evidence="3">MCM C-terminal AAA(+) ATPase domain-containing protein</fullName>
    </recommendedName>
</protein>
<accession>A0AA38H0X1</accession>
<dbReference type="GO" id="GO:0005524">
    <property type="term" value="F:ATP binding"/>
    <property type="evidence" value="ECO:0007669"/>
    <property type="project" value="UniProtKB-KW"/>
</dbReference>
<evidence type="ECO:0000256" key="1">
    <source>
        <dbReference type="ARBA" id="ARBA00022741"/>
    </source>
</evidence>
<dbReference type="AlphaFoldDB" id="A0AA38H0X1"/>
<dbReference type="Gene3D" id="3.40.50.300">
    <property type="entry name" value="P-loop containing nucleotide triphosphate hydrolases"/>
    <property type="match status" value="1"/>
</dbReference>
<feature type="domain" description="MCM C-terminal AAA(+) ATPase" evidence="3">
    <location>
        <begin position="1"/>
        <end position="50"/>
    </location>
</feature>
<reference evidence="4 5" key="1">
    <citation type="journal article" date="2021" name="Nat. Plants">
        <title>The Taxus genome provides insights into paclitaxel biosynthesis.</title>
        <authorList>
            <person name="Xiong X."/>
            <person name="Gou J."/>
            <person name="Liao Q."/>
            <person name="Li Y."/>
            <person name="Zhou Q."/>
            <person name="Bi G."/>
            <person name="Li C."/>
            <person name="Du R."/>
            <person name="Wang X."/>
            <person name="Sun T."/>
            <person name="Guo L."/>
            <person name="Liang H."/>
            <person name="Lu P."/>
            <person name="Wu Y."/>
            <person name="Zhang Z."/>
            <person name="Ro D.K."/>
            <person name="Shang Y."/>
            <person name="Huang S."/>
            <person name="Yan J."/>
        </authorList>
    </citation>
    <scope>NUCLEOTIDE SEQUENCE [LARGE SCALE GENOMIC DNA]</scope>
    <source>
        <strain evidence="4">Ta-2019</strain>
    </source>
</reference>
<keyword evidence="1" id="KW-0547">Nucleotide-binding</keyword>
<dbReference type="PANTHER" id="PTHR11630">
    <property type="entry name" value="DNA REPLICATION LICENSING FACTOR MCM FAMILY MEMBER"/>
    <property type="match status" value="1"/>
</dbReference>
<sequence>DPGLGKSQLLQASASVAPRGIYVCGNTTTNAGLTVAVIKDAMTGDYAFEA</sequence>
<evidence type="ECO:0000256" key="2">
    <source>
        <dbReference type="ARBA" id="ARBA00022840"/>
    </source>
</evidence>
<dbReference type="GO" id="GO:0003697">
    <property type="term" value="F:single-stranded DNA binding"/>
    <property type="evidence" value="ECO:0007669"/>
    <property type="project" value="TreeGrafter"/>
</dbReference>
<dbReference type="GO" id="GO:0005634">
    <property type="term" value="C:nucleus"/>
    <property type="evidence" value="ECO:0007669"/>
    <property type="project" value="TreeGrafter"/>
</dbReference>
<dbReference type="InterPro" id="IPR027417">
    <property type="entry name" value="P-loop_NTPase"/>
</dbReference>
<dbReference type="PANTHER" id="PTHR11630:SF47">
    <property type="entry name" value="DNA HELICASE MCM8"/>
    <property type="match status" value="1"/>
</dbReference>
<dbReference type="Pfam" id="PF00493">
    <property type="entry name" value="MCM"/>
    <property type="match status" value="1"/>
</dbReference>
<name>A0AA38H0X1_TAXCH</name>
<dbReference type="PROSITE" id="PS50051">
    <property type="entry name" value="MCM_2"/>
    <property type="match status" value="1"/>
</dbReference>
<evidence type="ECO:0000259" key="3">
    <source>
        <dbReference type="PROSITE" id="PS50051"/>
    </source>
</evidence>
<dbReference type="Proteomes" id="UP000824469">
    <property type="component" value="Unassembled WGS sequence"/>
</dbReference>
<dbReference type="GO" id="GO:0042555">
    <property type="term" value="C:MCM complex"/>
    <property type="evidence" value="ECO:0007669"/>
    <property type="project" value="TreeGrafter"/>
</dbReference>
<dbReference type="EMBL" id="JAHRHJ020000001">
    <property type="protein sequence ID" value="KAH9332142.1"/>
    <property type="molecule type" value="Genomic_DNA"/>
</dbReference>
<feature type="non-terminal residue" evidence="4">
    <location>
        <position position="1"/>
    </location>
</feature>
<comment type="caution">
    <text evidence="4">The sequence shown here is derived from an EMBL/GenBank/DDBJ whole genome shotgun (WGS) entry which is preliminary data.</text>
</comment>
<dbReference type="InterPro" id="IPR001208">
    <property type="entry name" value="MCM_dom"/>
</dbReference>
<dbReference type="InterPro" id="IPR031327">
    <property type="entry name" value="MCM"/>
</dbReference>
<gene>
    <name evidence="4" type="ORF">KI387_043723</name>
</gene>
<dbReference type="GO" id="GO:0017116">
    <property type="term" value="F:single-stranded DNA helicase activity"/>
    <property type="evidence" value="ECO:0007669"/>
    <property type="project" value="TreeGrafter"/>
</dbReference>
<feature type="non-terminal residue" evidence="4">
    <location>
        <position position="50"/>
    </location>
</feature>
<evidence type="ECO:0000313" key="5">
    <source>
        <dbReference type="Proteomes" id="UP000824469"/>
    </source>
</evidence>
<keyword evidence="2" id="KW-0067">ATP-binding</keyword>